<dbReference type="InterPro" id="IPR020846">
    <property type="entry name" value="MFS_dom"/>
</dbReference>
<feature type="transmembrane region" description="Helical" evidence="6">
    <location>
        <begin position="165"/>
        <end position="183"/>
    </location>
</feature>
<evidence type="ECO:0000256" key="4">
    <source>
        <dbReference type="ARBA" id="ARBA00022989"/>
    </source>
</evidence>
<dbReference type="EMBL" id="CP036259">
    <property type="protein sequence ID" value="QDR82717.1"/>
    <property type="molecule type" value="Genomic_DNA"/>
</dbReference>
<evidence type="ECO:0000313" key="8">
    <source>
        <dbReference type="EMBL" id="QDR82717.1"/>
    </source>
</evidence>
<dbReference type="RefSeq" id="WP_144352077.1">
    <property type="nucleotide sequence ID" value="NZ_CP036259.1"/>
</dbReference>
<dbReference type="AlphaFoldDB" id="A0A517DZD3"/>
<dbReference type="OrthoDB" id="9793415at2"/>
<dbReference type="KEGG" id="sted:SPTER_41470"/>
<dbReference type="InterPro" id="IPR011701">
    <property type="entry name" value="MFS"/>
</dbReference>
<feature type="transmembrane region" description="Helical" evidence="6">
    <location>
        <begin position="308"/>
        <end position="333"/>
    </location>
</feature>
<comment type="subcellular location">
    <subcellularLocation>
        <location evidence="1">Cell membrane</location>
        <topology evidence="1">Multi-pass membrane protein</topology>
    </subcellularLocation>
</comment>
<keyword evidence="5 6" id="KW-0472">Membrane</keyword>
<feature type="transmembrane region" description="Helical" evidence="6">
    <location>
        <begin position="373"/>
        <end position="395"/>
    </location>
</feature>
<feature type="transmembrane region" description="Helical" evidence="6">
    <location>
        <begin position="39"/>
        <end position="62"/>
    </location>
</feature>
<dbReference type="Pfam" id="PF07690">
    <property type="entry name" value="MFS_1"/>
    <property type="match status" value="1"/>
</dbReference>
<dbReference type="InterPro" id="IPR036259">
    <property type="entry name" value="MFS_trans_sf"/>
</dbReference>
<protein>
    <submittedName>
        <fullName evidence="8">Putative MFS-type transporter YhjX</fullName>
    </submittedName>
</protein>
<evidence type="ECO:0000256" key="5">
    <source>
        <dbReference type="ARBA" id="ARBA00023136"/>
    </source>
</evidence>
<keyword evidence="2" id="KW-0813">Transport</keyword>
<evidence type="ECO:0000256" key="2">
    <source>
        <dbReference type="ARBA" id="ARBA00022448"/>
    </source>
</evidence>
<accession>A0A517DZD3</accession>
<dbReference type="Proteomes" id="UP000320776">
    <property type="component" value="Chromosome"/>
</dbReference>
<evidence type="ECO:0000256" key="6">
    <source>
        <dbReference type="SAM" id="Phobius"/>
    </source>
</evidence>
<dbReference type="PROSITE" id="PS50850">
    <property type="entry name" value="MFS"/>
    <property type="match status" value="1"/>
</dbReference>
<dbReference type="GO" id="GO:0022857">
    <property type="term" value="F:transmembrane transporter activity"/>
    <property type="evidence" value="ECO:0007669"/>
    <property type="project" value="InterPro"/>
</dbReference>
<organism evidence="8 9">
    <name type="scientific">Sporomusa termitida</name>
    <dbReference type="NCBI Taxonomy" id="2377"/>
    <lineage>
        <taxon>Bacteria</taxon>
        <taxon>Bacillati</taxon>
        <taxon>Bacillota</taxon>
        <taxon>Negativicutes</taxon>
        <taxon>Selenomonadales</taxon>
        <taxon>Sporomusaceae</taxon>
        <taxon>Sporomusa</taxon>
    </lineage>
</organism>
<dbReference type="PANTHER" id="PTHR11360">
    <property type="entry name" value="MONOCARBOXYLATE TRANSPORTER"/>
    <property type="match status" value="1"/>
</dbReference>
<feature type="transmembrane region" description="Helical" evidence="6">
    <location>
        <begin position="219"/>
        <end position="241"/>
    </location>
</feature>
<feature type="transmembrane region" description="Helical" evidence="6">
    <location>
        <begin position="284"/>
        <end position="302"/>
    </location>
</feature>
<feature type="transmembrane region" description="Helical" evidence="6">
    <location>
        <begin position="256"/>
        <end position="277"/>
    </location>
</feature>
<gene>
    <name evidence="8" type="primary">yhjX_4</name>
    <name evidence="8" type="ORF">SPTER_41470</name>
</gene>
<feature type="transmembrane region" description="Helical" evidence="6">
    <location>
        <begin position="132"/>
        <end position="159"/>
    </location>
</feature>
<proteinExistence type="predicted"/>
<keyword evidence="3 6" id="KW-0812">Transmembrane</keyword>
<feature type="transmembrane region" description="Helical" evidence="6">
    <location>
        <begin position="7"/>
        <end position="27"/>
    </location>
</feature>
<dbReference type="InterPro" id="IPR050327">
    <property type="entry name" value="Proton-linked_MCT"/>
</dbReference>
<name>A0A517DZD3_9FIRM</name>
<dbReference type="GO" id="GO:0005886">
    <property type="term" value="C:plasma membrane"/>
    <property type="evidence" value="ECO:0007669"/>
    <property type="project" value="UniProtKB-SubCell"/>
</dbReference>
<evidence type="ECO:0000313" key="9">
    <source>
        <dbReference type="Proteomes" id="UP000320776"/>
    </source>
</evidence>
<reference evidence="8 9" key="1">
    <citation type="submission" date="2019-02" db="EMBL/GenBank/DDBJ databases">
        <title>Closed genome of Sporomusa termitida DSM 4440.</title>
        <authorList>
            <person name="Poehlein A."/>
            <person name="Daniel R."/>
        </authorList>
    </citation>
    <scope>NUCLEOTIDE SEQUENCE [LARGE SCALE GENOMIC DNA]</scope>
    <source>
        <strain evidence="8 9">DSM 4440</strain>
    </source>
</reference>
<evidence type="ECO:0000259" key="7">
    <source>
        <dbReference type="PROSITE" id="PS50850"/>
    </source>
</evidence>
<dbReference type="CDD" id="cd17353">
    <property type="entry name" value="MFS_OFA_like"/>
    <property type="match status" value="1"/>
</dbReference>
<keyword evidence="4 6" id="KW-1133">Transmembrane helix</keyword>
<feature type="transmembrane region" description="Helical" evidence="6">
    <location>
        <begin position="99"/>
        <end position="120"/>
    </location>
</feature>
<feature type="transmembrane region" description="Helical" evidence="6">
    <location>
        <begin position="345"/>
        <end position="367"/>
    </location>
</feature>
<evidence type="ECO:0000256" key="1">
    <source>
        <dbReference type="ARBA" id="ARBA00004651"/>
    </source>
</evidence>
<feature type="transmembrane region" description="Helical" evidence="6">
    <location>
        <begin position="74"/>
        <end position="93"/>
    </location>
</feature>
<feature type="domain" description="Major facilitator superfamily (MFS) profile" evidence="7">
    <location>
        <begin position="1"/>
        <end position="400"/>
    </location>
</feature>
<evidence type="ECO:0000256" key="3">
    <source>
        <dbReference type="ARBA" id="ARBA00022692"/>
    </source>
</evidence>
<dbReference type="SUPFAM" id="SSF103473">
    <property type="entry name" value="MFS general substrate transporter"/>
    <property type="match status" value="1"/>
</dbReference>
<dbReference type="Gene3D" id="1.20.1250.20">
    <property type="entry name" value="MFS general substrate transporter like domains"/>
    <property type="match status" value="2"/>
</dbReference>
<sequence>MKTNYNRWLILVATIIVNICIGAQYAWSVFALPLAKLFGWSGTTLALAFTITFATGPIVMICGGMLQDRKGAKFNIVLGGVLWGIGLFMTGFISSPEALYFTFSVVAAVGAGIVYSGNVANTNKFFPDKRGLAVGLAAAGYGSGAMIVAPLASSLIIGYGVLNTFKILGAAFLVIIMLCSLIIKGAPAGYKPEGWIPPVSAGKPGGNDKNWQQMLQDPLWYVMACMFAIAAMAGLMILAHASPIGQTMFKLDPQTAAFYVSLIALFNMAGRVCFGFISDKIGRPNTVAIMFAISASMLFLLTNTTSSFMFGVAGAGVGACFGGAQAVFPSLVAEKYGTKNIGVNYGVTFVAFGIAAYLGPMIAANVAKASNGIYTQAFYIGMVLNIIGIAVAFIYRLLEKKGKNTPASVAQ</sequence>
<dbReference type="PANTHER" id="PTHR11360:SF317">
    <property type="entry name" value="MAJOR FACILITATOR SUPERFAMILY (MFS) PROFILE DOMAIN-CONTAINING PROTEIN-RELATED"/>
    <property type="match status" value="1"/>
</dbReference>
<keyword evidence="9" id="KW-1185">Reference proteome</keyword>